<dbReference type="InterPro" id="IPR022385">
    <property type="entry name" value="Rhs_assc_core"/>
</dbReference>
<evidence type="ECO:0000259" key="2">
    <source>
        <dbReference type="Pfam" id="PF25023"/>
    </source>
</evidence>
<evidence type="ECO:0000313" key="3">
    <source>
        <dbReference type="EMBL" id="UZA04744.1"/>
    </source>
</evidence>
<accession>A0ABY6MCS3</accession>
<evidence type="ECO:0000313" key="4">
    <source>
        <dbReference type="Proteomes" id="UP001163632"/>
    </source>
</evidence>
<keyword evidence="1" id="KW-0677">Repeat</keyword>
<gene>
    <name evidence="3" type="ORF">LP092_15360</name>
</gene>
<dbReference type="NCBIfam" id="TIGR03696">
    <property type="entry name" value="Rhs_assc_core"/>
    <property type="match status" value="1"/>
</dbReference>
<dbReference type="Proteomes" id="UP001163632">
    <property type="component" value="Plasmid unnamed1"/>
</dbReference>
<keyword evidence="4" id="KW-1185">Reference proteome</keyword>
<dbReference type="RefSeq" id="WP_264697301.1">
    <property type="nucleotide sequence ID" value="NZ_CP087831.1"/>
</dbReference>
<dbReference type="EMBL" id="CP087831">
    <property type="protein sequence ID" value="UZA04744.1"/>
    <property type="molecule type" value="Genomic_DNA"/>
</dbReference>
<dbReference type="PANTHER" id="PTHR32305:SF15">
    <property type="entry name" value="PROTEIN RHSA-RELATED"/>
    <property type="match status" value="1"/>
</dbReference>
<sequence length="296" mass="33711">MLRNIYSAHTDHLGTPKAITNDKQETVWSIEMDTFGETEQIQSKDNFQFNLRFAGQYFDQETGYHYNYHRYYDPKTGRYLTSDPIGLAGGFNSYGYANSEPWGAVDPWGLYTLVFAENKLKSRNVKPELPAHTGPTPSTTIPARYSPKQIFEEWYRLEKADLAKPNNWTTNLPRCPRKIKTGEGAKNGSQWLAVKKANREHKPGVWEIRSVTVGESSNQCVYDAQGNIMLEIPAAGSADRFACPHLGKCWDHTWHDLEPWLKAKSLDSQCGVDKYKKMYYEVRPILANTGNVGGSW</sequence>
<name>A0ABY6MCS3_MORBO</name>
<organism evidence="3 4">
    <name type="scientific">Moraxella bovis</name>
    <dbReference type="NCBI Taxonomy" id="476"/>
    <lineage>
        <taxon>Bacteria</taxon>
        <taxon>Pseudomonadati</taxon>
        <taxon>Pseudomonadota</taxon>
        <taxon>Gammaproteobacteria</taxon>
        <taxon>Moraxellales</taxon>
        <taxon>Moraxellaceae</taxon>
        <taxon>Moraxella</taxon>
    </lineage>
</organism>
<reference evidence="3" key="1">
    <citation type="journal article" date="2022" name="BMC Microbiol.">
        <title>Whole genome sequencing of Moraxella bovis strains from North America reveals two genotypes with different genetic determinants.</title>
        <authorList>
            <person name="Wynn E.L."/>
            <person name="Hille M.M."/>
            <person name="Loy J.D."/>
            <person name="Schuller G."/>
            <person name="Kuhn K.L."/>
            <person name="Dickey A.M."/>
            <person name="Bono J.L."/>
            <person name="Clawson M.L."/>
        </authorList>
    </citation>
    <scope>NUCLEOTIDE SEQUENCE</scope>
    <source>
        <strain evidence="3">SAM102599</strain>
    </source>
</reference>
<dbReference type="InterPro" id="IPR050708">
    <property type="entry name" value="T6SS_VgrG/RHS"/>
</dbReference>
<dbReference type="PRINTS" id="PR00394">
    <property type="entry name" value="RHSPROTEIN"/>
</dbReference>
<proteinExistence type="predicted"/>
<geneLocation type="plasmid" evidence="3 4">
    <name>unnamed1</name>
</geneLocation>
<feature type="domain" description="Teneurin-like YD-shell" evidence="2">
    <location>
        <begin position="4"/>
        <end position="83"/>
    </location>
</feature>
<evidence type="ECO:0000256" key="1">
    <source>
        <dbReference type="ARBA" id="ARBA00022737"/>
    </source>
</evidence>
<dbReference type="InterPro" id="IPR056823">
    <property type="entry name" value="TEN-like_YD-shell"/>
</dbReference>
<dbReference type="PANTHER" id="PTHR32305">
    <property type="match status" value="1"/>
</dbReference>
<keyword evidence="3" id="KW-0614">Plasmid</keyword>
<protein>
    <submittedName>
        <fullName evidence="3">RHS domain-containing protein</fullName>
    </submittedName>
</protein>
<dbReference type="Pfam" id="PF25023">
    <property type="entry name" value="TEN_YD-shell"/>
    <property type="match status" value="1"/>
</dbReference>
<dbReference type="Gene3D" id="2.180.10.10">
    <property type="entry name" value="RHS repeat-associated core"/>
    <property type="match status" value="1"/>
</dbReference>